<organism evidence="1 2">
    <name type="scientific">Elizabethkingia occulta</name>
    <dbReference type="NCBI Taxonomy" id="1867263"/>
    <lineage>
        <taxon>Bacteria</taxon>
        <taxon>Pseudomonadati</taxon>
        <taxon>Bacteroidota</taxon>
        <taxon>Flavobacteriia</taxon>
        <taxon>Flavobacteriales</taxon>
        <taxon>Weeksellaceae</taxon>
        <taxon>Elizabethkingia</taxon>
    </lineage>
</organism>
<evidence type="ECO:0008006" key="3">
    <source>
        <dbReference type="Google" id="ProtNLM"/>
    </source>
</evidence>
<dbReference type="RefSeq" id="WP_078770630.1">
    <property type="nucleotide sequence ID" value="NZ_CBCSBR010000074.1"/>
</dbReference>
<gene>
    <name evidence="1" type="ORF">BAZ10_00285</name>
</gene>
<dbReference type="PROSITE" id="PS51257">
    <property type="entry name" value="PROKAR_LIPOPROTEIN"/>
    <property type="match status" value="1"/>
</dbReference>
<sequence>MKNKTNWILSFTGLTSFILGLVSCRTAETENVLSGGKAAVSIHLLGAAYSNEIKGSAQASLGRDLSGLNSTGIHHTGVLITPSTYLAAELSPVREDAVKSQASLEKKLVADAGNPLGMGIKFRVLAYKASDGSYVSSQDYIIGQAGGSLALEQGTAYNIICYSYGVNTLPVLTAGEKNNLGSAVVNYDNINRDFMYQNISYTPSESTNTLNITLNHLVARVTTFVNVSPMVGVVNSIANAKIYLGNYSDGVISLSGGSMGNLTQSIAQETVDFSGNSFPLQTAIAKPLFINADGVNSIGNFALDININGTTKTFGFSTNGFIITPGNDTKMSFNFRKCGAYVGPSNFVENWKDFMCHNLGADTNADPFTPSASIHGAKYQWGAQTGEAGRYISQATDQSTSGAIAGWNTTPKANGSWDDAAKTVNDPCPAGYRIPTMYDFQGLGTYNTITHIGTWTSSPANYSTGVMFGKFLFLPAAGYRNQTNGALVSRGLISYYAGTTSSGGTGNVGGGYISSGFVGSIGNVLRTYGYAVRCVAE</sequence>
<name>A0A1T3MWM6_9FLAO</name>
<keyword evidence="2" id="KW-1185">Reference proteome</keyword>
<reference evidence="1 2" key="1">
    <citation type="submission" date="2016-06" db="EMBL/GenBank/DDBJ databases">
        <title>Revisiting the taxonomy of the Elizabethkingia Genus based on Whole-Genome Sequencing, Optical Mapping, and MALDI-TOF.</title>
        <authorList>
            <person name="Nicholson A.C."/>
        </authorList>
    </citation>
    <scope>NUCLEOTIDE SEQUENCE [LARGE SCALE GENOMIC DNA]</scope>
    <source>
        <strain evidence="1 2">G4070</strain>
    </source>
</reference>
<dbReference type="Proteomes" id="UP000190813">
    <property type="component" value="Unassembled WGS sequence"/>
</dbReference>
<evidence type="ECO:0000313" key="2">
    <source>
        <dbReference type="Proteomes" id="UP000190813"/>
    </source>
</evidence>
<proteinExistence type="predicted"/>
<comment type="caution">
    <text evidence="1">The sequence shown here is derived from an EMBL/GenBank/DDBJ whole genome shotgun (WGS) entry which is preliminary data.</text>
</comment>
<evidence type="ECO:0000313" key="1">
    <source>
        <dbReference type="EMBL" id="OPC69015.1"/>
    </source>
</evidence>
<dbReference type="AlphaFoldDB" id="A0A1T3MWM6"/>
<dbReference type="EMBL" id="MAHX01000004">
    <property type="protein sequence ID" value="OPC69015.1"/>
    <property type="molecule type" value="Genomic_DNA"/>
</dbReference>
<accession>A0A1T3MWM6</accession>
<protein>
    <recommendedName>
        <fullName evidence="3">Fibrobacter succinogenes major paralogous domain-containing protein</fullName>
    </recommendedName>
</protein>